<reference evidence="1 2" key="1">
    <citation type="submission" date="2018-08" db="EMBL/GenBank/DDBJ databases">
        <title>Lysinibacillus sp. YLB-03 draft genome sequence.</title>
        <authorList>
            <person name="Yu L."/>
        </authorList>
    </citation>
    <scope>NUCLEOTIDE SEQUENCE [LARGE SCALE GENOMIC DNA]</scope>
    <source>
        <strain evidence="1 2">YLB-03</strain>
    </source>
</reference>
<dbReference type="Pfam" id="PF14281">
    <property type="entry name" value="PDDEXK_4"/>
    <property type="match status" value="1"/>
</dbReference>
<evidence type="ECO:0000313" key="2">
    <source>
        <dbReference type="Proteomes" id="UP000265692"/>
    </source>
</evidence>
<dbReference type="OrthoDB" id="1453311at2"/>
<accession>A0A396SDL6</accession>
<keyword evidence="2" id="KW-1185">Reference proteome</keyword>
<sequence length="338" mass="40298">MEIRDLFNLENDATFQQLNQQVNSFNTLKVLKLENHEIRHSNILGWLLNPRENHGLRDYFLRKMVEHLILSEENSNNVQYETVGDILNQSLMDSHVYREVKTTNNRFIDLLIVNQQTKTVLLIENKFYSTESKDQLDDYLNFIDETFKDFTIIPIYLTLDGEEPTNKQYFILTYERIESILHAVLMLYKDQISDNVYKFIEDYNQVLKEKFYPNQTQILQAIEIYRNHKQTIEGLIEESPALKQLHFESGYQFEFIMKYWDTIQYVNKHGQNILSYSFEQFIQQQFDGQVHYKAHPTVPNLLPPEWEQISRFPVKEANYWLGKGLIVGLNKQMIVDCV</sequence>
<dbReference type="Proteomes" id="UP000265692">
    <property type="component" value="Unassembled WGS sequence"/>
</dbReference>
<protein>
    <recommendedName>
        <fullName evidence="3">PD-(D/E)XK nuclease family protein</fullName>
    </recommendedName>
</protein>
<comment type="caution">
    <text evidence="1">The sequence shown here is derived from an EMBL/GenBank/DDBJ whole genome shotgun (WGS) entry which is preliminary data.</text>
</comment>
<name>A0A396SDL6_9BACL</name>
<evidence type="ECO:0008006" key="3">
    <source>
        <dbReference type="Google" id="ProtNLM"/>
    </source>
</evidence>
<proteinExistence type="predicted"/>
<dbReference type="AlphaFoldDB" id="A0A396SDL6"/>
<dbReference type="InterPro" id="IPR029470">
    <property type="entry name" value="PDDEXK_4"/>
</dbReference>
<organism evidence="1 2">
    <name type="scientific">Ureibacillus yapensis</name>
    <dbReference type="NCBI Taxonomy" id="2304605"/>
    <lineage>
        <taxon>Bacteria</taxon>
        <taxon>Bacillati</taxon>
        <taxon>Bacillota</taxon>
        <taxon>Bacilli</taxon>
        <taxon>Bacillales</taxon>
        <taxon>Caryophanaceae</taxon>
        <taxon>Ureibacillus</taxon>
    </lineage>
</organism>
<dbReference type="EMBL" id="QWEI01000006">
    <property type="protein sequence ID" value="RHW35904.1"/>
    <property type="molecule type" value="Genomic_DNA"/>
</dbReference>
<dbReference type="RefSeq" id="WP_118876723.1">
    <property type="nucleotide sequence ID" value="NZ_QWEI01000006.1"/>
</dbReference>
<gene>
    <name evidence="1" type="ORF">D1B33_12485</name>
</gene>
<evidence type="ECO:0000313" key="1">
    <source>
        <dbReference type="EMBL" id="RHW35904.1"/>
    </source>
</evidence>